<dbReference type="PROSITE" id="PS00455">
    <property type="entry name" value="AMP_BINDING"/>
    <property type="match status" value="1"/>
</dbReference>
<dbReference type="CDD" id="cd05930">
    <property type="entry name" value="A_NRPS"/>
    <property type="match status" value="1"/>
</dbReference>
<dbReference type="Gene3D" id="3.30.300.30">
    <property type="match status" value="2"/>
</dbReference>
<feature type="domain" description="Carrier" evidence="6">
    <location>
        <begin position="2474"/>
        <end position="2548"/>
    </location>
</feature>
<evidence type="ECO:0000313" key="8">
    <source>
        <dbReference type="Proteomes" id="UP001379533"/>
    </source>
</evidence>
<dbReference type="NCBIfam" id="TIGR01733">
    <property type="entry name" value="AA-adenyl-dom"/>
    <property type="match status" value="2"/>
</dbReference>
<keyword evidence="4" id="KW-0677">Repeat</keyword>
<dbReference type="PROSITE" id="PS50075">
    <property type="entry name" value="CARRIER"/>
    <property type="match status" value="2"/>
</dbReference>
<evidence type="ECO:0000256" key="3">
    <source>
        <dbReference type="ARBA" id="ARBA00022553"/>
    </source>
</evidence>
<dbReference type="RefSeq" id="WP_394842175.1">
    <property type="nucleotide sequence ID" value="NZ_CP089982.1"/>
</dbReference>
<proteinExistence type="predicted"/>
<dbReference type="InterPro" id="IPR020845">
    <property type="entry name" value="AMP-binding_CS"/>
</dbReference>
<dbReference type="Gene3D" id="2.30.38.10">
    <property type="entry name" value="Luciferase, Domain 3"/>
    <property type="match status" value="1"/>
</dbReference>
<dbReference type="SUPFAM" id="SSF56801">
    <property type="entry name" value="Acetyl-CoA synthetase-like"/>
    <property type="match status" value="2"/>
</dbReference>
<dbReference type="NCBIfam" id="TIGR01720">
    <property type="entry name" value="NRPS-para261"/>
    <property type="match status" value="1"/>
</dbReference>
<dbReference type="InterPro" id="IPR023213">
    <property type="entry name" value="CAT-like_dom_sf"/>
</dbReference>
<accession>A0ABZ2K1X2</accession>
<dbReference type="Gene3D" id="1.10.1200.10">
    <property type="entry name" value="ACP-like"/>
    <property type="match status" value="2"/>
</dbReference>
<dbReference type="InterPro" id="IPR006162">
    <property type="entry name" value="Ppantetheine_attach_site"/>
</dbReference>
<keyword evidence="8" id="KW-1185">Reference proteome</keyword>
<dbReference type="Pfam" id="PF00668">
    <property type="entry name" value="Condensation"/>
    <property type="match status" value="3"/>
</dbReference>
<dbReference type="InterPro" id="IPR010060">
    <property type="entry name" value="NRPS_synth"/>
</dbReference>
<dbReference type="InterPro" id="IPR020806">
    <property type="entry name" value="PKS_PP-bd"/>
</dbReference>
<dbReference type="PROSITE" id="PS00012">
    <property type="entry name" value="PHOSPHOPANTETHEINE"/>
    <property type="match status" value="1"/>
</dbReference>
<dbReference type="InterPro" id="IPR000873">
    <property type="entry name" value="AMP-dep_synth/lig_dom"/>
</dbReference>
<dbReference type="Pfam" id="PF00501">
    <property type="entry name" value="AMP-binding"/>
    <property type="match status" value="2"/>
</dbReference>
<name>A0ABZ2K1X2_9BACT</name>
<dbReference type="InterPro" id="IPR010071">
    <property type="entry name" value="AA_adenyl_dom"/>
</dbReference>
<dbReference type="Gene3D" id="3.40.50.980">
    <property type="match status" value="2"/>
</dbReference>
<dbReference type="PANTHER" id="PTHR45527:SF1">
    <property type="entry name" value="FATTY ACID SYNTHASE"/>
    <property type="match status" value="1"/>
</dbReference>
<comment type="cofactor">
    <cofactor evidence="1">
        <name>pantetheine 4'-phosphate</name>
        <dbReference type="ChEBI" id="CHEBI:47942"/>
    </cofactor>
</comment>
<feature type="region of interest" description="Disordered" evidence="5">
    <location>
        <begin position="2554"/>
        <end position="2585"/>
    </location>
</feature>
<dbReference type="InterPro" id="IPR036736">
    <property type="entry name" value="ACP-like_sf"/>
</dbReference>
<reference evidence="7 8" key="1">
    <citation type="submission" date="2021-12" db="EMBL/GenBank/DDBJ databases">
        <title>Discovery of the Pendulisporaceae a myxobacterial family with distinct sporulation behavior and unique specialized metabolism.</title>
        <authorList>
            <person name="Garcia R."/>
            <person name="Popoff A."/>
            <person name="Bader C.D."/>
            <person name="Loehr J."/>
            <person name="Walesch S."/>
            <person name="Walt C."/>
            <person name="Boldt J."/>
            <person name="Bunk B."/>
            <person name="Haeckl F.J.F.P.J."/>
            <person name="Gunesch A.P."/>
            <person name="Birkelbach J."/>
            <person name="Nuebel U."/>
            <person name="Pietschmann T."/>
            <person name="Bach T."/>
            <person name="Mueller R."/>
        </authorList>
    </citation>
    <scope>NUCLEOTIDE SEQUENCE [LARGE SCALE GENOMIC DNA]</scope>
    <source>
        <strain evidence="7 8">MSr12523</strain>
    </source>
</reference>
<feature type="compositionally biased region" description="Acidic residues" evidence="5">
    <location>
        <begin position="2575"/>
        <end position="2585"/>
    </location>
</feature>
<dbReference type="Gene3D" id="3.40.50.12780">
    <property type="entry name" value="N-terminal domain of ligase-like"/>
    <property type="match status" value="1"/>
</dbReference>
<organism evidence="7 8">
    <name type="scientific">Pendulispora brunnea</name>
    <dbReference type="NCBI Taxonomy" id="2905690"/>
    <lineage>
        <taxon>Bacteria</taxon>
        <taxon>Pseudomonadati</taxon>
        <taxon>Myxococcota</taxon>
        <taxon>Myxococcia</taxon>
        <taxon>Myxococcales</taxon>
        <taxon>Sorangiineae</taxon>
        <taxon>Pendulisporaceae</taxon>
        <taxon>Pendulispora</taxon>
    </lineage>
</organism>
<dbReference type="CDD" id="cd19543">
    <property type="entry name" value="DCL_NRPS"/>
    <property type="match status" value="1"/>
</dbReference>
<dbReference type="SMART" id="SM00823">
    <property type="entry name" value="PKS_PP"/>
    <property type="match status" value="2"/>
</dbReference>
<keyword evidence="2" id="KW-0596">Phosphopantetheine</keyword>
<dbReference type="CDD" id="cd19534">
    <property type="entry name" value="E_NRPS"/>
    <property type="match status" value="1"/>
</dbReference>
<dbReference type="Pfam" id="PF00550">
    <property type="entry name" value="PP-binding"/>
    <property type="match status" value="2"/>
</dbReference>
<dbReference type="InterPro" id="IPR045851">
    <property type="entry name" value="AMP-bd_C_sf"/>
</dbReference>
<dbReference type="NCBIfam" id="NF003417">
    <property type="entry name" value="PRK04813.1"/>
    <property type="match status" value="2"/>
</dbReference>
<evidence type="ECO:0000313" key="7">
    <source>
        <dbReference type="EMBL" id="WXA91555.1"/>
    </source>
</evidence>
<dbReference type="InterPro" id="IPR009081">
    <property type="entry name" value="PP-bd_ACP"/>
</dbReference>
<dbReference type="SUPFAM" id="SSF52777">
    <property type="entry name" value="CoA-dependent acyltransferases"/>
    <property type="match status" value="6"/>
</dbReference>
<dbReference type="Proteomes" id="UP001379533">
    <property type="component" value="Chromosome"/>
</dbReference>
<dbReference type="InterPro" id="IPR025110">
    <property type="entry name" value="AMP-bd_C"/>
</dbReference>
<dbReference type="InterPro" id="IPR042099">
    <property type="entry name" value="ANL_N_sf"/>
</dbReference>
<dbReference type="PANTHER" id="PTHR45527">
    <property type="entry name" value="NONRIBOSOMAL PEPTIDE SYNTHETASE"/>
    <property type="match status" value="1"/>
</dbReference>
<dbReference type="CDD" id="cd17646">
    <property type="entry name" value="A_NRPS_AB3403-like"/>
    <property type="match status" value="1"/>
</dbReference>
<dbReference type="Gene3D" id="3.30.559.10">
    <property type="entry name" value="Chloramphenicol acetyltransferase-like domain"/>
    <property type="match status" value="3"/>
</dbReference>
<dbReference type="Pfam" id="PF13193">
    <property type="entry name" value="AMP-binding_C"/>
    <property type="match status" value="2"/>
</dbReference>
<evidence type="ECO:0000256" key="1">
    <source>
        <dbReference type="ARBA" id="ARBA00001957"/>
    </source>
</evidence>
<protein>
    <submittedName>
        <fullName evidence="7">Amino acid adenylation domain-containing protein</fullName>
    </submittedName>
</protein>
<dbReference type="SUPFAM" id="SSF47336">
    <property type="entry name" value="ACP-like"/>
    <property type="match status" value="2"/>
</dbReference>
<sequence length="2585" mass="284298">MSEDLFVFPMSFAQERLWLHGELEPESTSYNMAAAVRLDGPLDTGLVERCVTEIVRRHEVLRTTFEAVDGQPSQVIHPESAQRVPVVDLSGLAASEREPEARRLIERESRRPFDLVNGPLLRLLLLRIGPNEHVLVWVVHHIVFDGWSTHLVLQEFAVLYAALAAGKPSPLADLALQYADFADWQRRRAEAGVLISQLAYWSQKLAGQDGILELPTDRPRPAIQRHRGARYFFRVPGELVDRLRDRAKQQGTTLYTVLLAAFQAVLARYTGATDIAVGTPVTNRNRAELEGLVGCFANTVVLRTDLGGDPSFVSLLGRVKDTVHDAQANQDVPFDRVVEAVRPTRDLSHAPLCQVLFALQPALGEMPAIPGLTMRLLDLDAGGAQFDLSLEFAPDDDGLAGAIEYDMDLFDEPRIARFSTHVRRVLEGAAANPDARLSQLPMLAPEERSQLLGWSGSNDVPRPATRRVHRMFEEQAARTPDAVALVHDERRMTYGELDRRSRQLAHRLQRCGVGSERRVGVCLPRSIGMIVAVLGVLRAGGTYVPIDPKYPRERMAQLIEDAGVSVVIAEGHADLPPGVDTLVLDPALGCLDGEADVVSPEDPALEQAAYILYTSGSTGVPKGVVVAQRTLVSFVETAAAHYAIAPGDRVLQFAALSFDASVEEIFPCLARGATLVLRTEEMLESVATFLDACERWGITVLDLPTMYWHRVVAGLEEGLTVPACLRLLIIGGEAALPERVSAWRASASAAHVRLLNTYGPAEATVSATVSDLTVTDPRDAWATSIGRALAGVRAYVLDAAGEPVPVGVMGELHLGGQGLARGYWRRPDQTAARFVPDPFSGRPGERLYRTGDRVRWRDDGQLEFAGRVDHQVKLRGFRIEPGEIETQLAAHPGVREAIVLVREDLPGDRRLVAYVAADATVEPEALRRALKERVPDYMVPSSFVVLDQLPHTTHGKVDRRALPAPTIDAERAATAPTTHAEAVLATVWTSLLGRPVGTRENFFEIGGDSILALQVVSRTRAAGLAITARQIFLHQTIAELATVAEPLSETPAGAERPEGEVPLTPIQRWFFAQGAENPHHWNQSFLLELRQPVVFEALETALAAVAEHHDALRLRFTRTASDWRQEYAPASRAVLVRADTLEHGQSQLHLSDGPLLRAVLLDRGASPAQLLLVAHHLVVDAVSWRILLEDLQLAYAQHTSGEAIQLPSTSSAFGTWARRLAVHAQSEAILQHVPAWLEVPRPSLPVDDPAGAAIEGETVRLTERLDVQATQALLESAPAYRMRVEEVLLAAFAGALAQWTKHDAVLVELEAHGRDVLDDVDVSRTVGWFTSVYPVRLEIPADAAPEHALRAVKERLRSLSPMRGSYGLLRHLTNDPRAQAIREQRAPEVSFNYLGQWDDLFAKSPLFAFADADAGPERDPRSPRGYELEIDCAVVGGRLRVTWSYSGARYRRETIERLQQDFAARIRDLSNHALEAGKRGDVPYSPSDFPLARLEQATLDRVLAARRDVEDVYPLSPLQQGLLFHSLYEPGSGVYVEQVTCRLEGALDPDAFRHAWEAVVEHHGVLRTTFLWEGADEPLQIVGRAAAIDIGIEDWRDLGVDEHRPRIEARLEADRAKGFELGQGPLMRISLLRLEDDVHLVLWSHHHLVLDGWSAALVLRDAFSVYDALRSGRTVSLTTRTRYRDHIAWLHEHDPDAAKPFWQRTLEGFHAATPLPLERVQAADIPTGQGVEALTLSGSATERLQRFVQQQRLTLNTVAQGAWAFVLGRTARVDDVLFGITVAGRPATLPGVEGMVGLFINTLPLRVAVPASTTVADWLRDLLTRTTELGAYEHTPLARARAWSPLPSGQALFESLLVFENYPADPRAYQGLPGLAVRDVEFTEQTNYPLTLTVIPGPELRLRLSYDLRRFDQEGASRLLGLVEAALRQLSSRPEARVGALSLLGELHDRRTVAKRNATERPYPSDRLVHELFEANALAKPDDVALIFDERSLRYRELNERANQVAHALRRCGVGPDVLVAIAMDRSVDMVVGLLGILKAGGAYVPIDPEYPADRIAFMLEDAGAPVLLSQWPVASRLPAHRARVICLDADRATIEREPTENPGVHVAPENLAYTIYTSGSTGRPKGAGNSHRGLLNRLQWMQERYGLTTSDRVLQKTPFSFDVSVWEFFWPLMTGAGLVVARPGDHRDGERLLELITRHDVTTVHFVPPMLQAFLETPGVSGCRSLRRVICSGEALPSELARRFFERLGAELHNLYGPTEAAIDVTAWACRPEDDTASVPIGSPIANVQTYILDRQGHPVPDGVAGEIHLGGVGLARGYHRRPELTAERFIPDSFGTAPGGRLYRTGDLARYRPDGAIEFLGRLDHQVKIRGLRVELGEIEARLLQHPDVREAVVVAREQAHGGKSLAAYVSAAAPLEPEALRTWVGECLPAYMVPSRILVLDRLPLSPNGKVDRRALPAPDAVAAAKRPYAPPQTEAERILAEIWAVLLVQERVGIHDDFFELGGDSIITLQVIARAAQRGLRLTPKQMFDHPTIAEAAALAVPLAVASTENAPAQAPAAAPEPPDAGLSPEEWSDLLDELER</sequence>
<evidence type="ECO:0000256" key="5">
    <source>
        <dbReference type="SAM" id="MobiDB-lite"/>
    </source>
</evidence>
<dbReference type="CDD" id="cd19531">
    <property type="entry name" value="LCL_NRPS-like"/>
    <property type="match status" value="1"/>
</dbReference>
<evidence type="ECO:0000256" key="4">
    <source>
        <dbReference type="ARBA" id="ARBA00022737"/>
    </source>
</evidence>
<dbReference type="InterPro" id="IPR001242">
    <property type="entry name" value="Condensation_dom"/>
</dbReference>
<keyword evidence="3" id="KW-0597">Phosphoprotein</keyword>
<gene>
    <name evidence="7" type="ORF">LZC95_34490</name>
</gene>
<evidence type="ECO:0000259" key="6">
    <source>
        <dbReference type="PROSITE" id="PS50075"/>
    </source>
</evidence>
<feature type="domain" description="Carrier" evidence="6">
    <location>
        <begin position="975"/>
        <end position="1048"/>
    </location>
</feature>
<dbReference type="Gene3D" id="3.30.559.30">
    <property type="entry name" value="Nonribosomal peptide synthetase, condensation domain"/>
    <property type="match status" value="3"/>
</dbReference>
<evidence type="ECO:0000256" key="2">
    <source>
        <dbReference type="ARBA" id="ARBA00022450"/>
    </source>
</evidence>
<dbReference type="EMBL" id="CP089982">
    <property type="protein sequence ID" value="WXA91555.1"/>
    <property type="molecule type" value="Genomic_DNA"/>
</dbReference>